<keyword evidence="2 4" id="KW-0238">DNA-binding</keyword>
<accession>F8AY78</accession>
<protein>
    <submittedName>
        <fullName evidence="7">Transcriptional regulator, TetR family</fullName>
    </submittedName>
</protein>
<dbReference type="PANTHER" id="PTHR30055">
    <property type="entry name" value="HTH-TYPE TRANSCRIPTIONAL REGULATOR RUTR"/>
    <property type="match status" value="1"/>
</dbReference>
<dbReference type="Pfam" id="PF00440">
    <property type="entry name" value="TetR_N"/>
    <property type="match status" value="1"/>
</dbReference>
<dbReference type="InterPro" id="IPR036271">
    <property type="entry name" value="Tet_transcr_reg_TetR-rel_C_sf"/>
</dbReference>
<dbReference type="InterPro" id="IPR009057">
    <property type="entry name" value="Homeodomain-like_sf"/>
</dbReference>
<evidence type="ECO:0000313" key="8">
    <source>
        <dbReference type="Proteomes" id="UP000001549"/>
    </source>
</evidence>
<evidence type="ECO:0000256" key="2">
    <source>
        <dbReference type="ARBA" id="ARBA00023125"/>
    </source>
</evidence>
<dbReference type="SUPFAM" id="SSF48498">
    <property type="entry name" value="Tetracyclin repressor-like, C-terminal domain"/>
    <property type="match status" value="1"/>
</dbReference>
<dbReference type="PROSITE" id="PS50977">
    <property type="entry name" value="HTH_TETR_2"/>
    <property type="match status" value="1"/>
</dbReference>
<feature type="DNA-binding region" description="H-T-H motif" evidence="4">
    <location>
        <begin position="53"/>
        <end position="72"/>
    </location>
</feature>
<dbReference type="GO" id="GO:0003700">
    <property type="term" value="F:DNA-binding transcription factor activity"/>
    <property type="evidence" value="ECO:0007669"/>
    <property type="project" value="TreeGrafter"/>
</dbReference>
<dbReference type="Proteomes" id="UP000001549">
    <property type="component" value="Chromosome"/>
</dbReference>
<evidence type="ECO:0000259" key="6">
    <source>
        <dbReference type="PROSITE" id="PS50977"/>
    </source>
</evidence>
<evidence type="ECO:0000256" key="1">
    <source>
        <dbReference type="ARBA" id="ARBA00023015"/>
    </source>
</evidence>
<reference evidence="7 8" key="1">
    <citation type="submission" date="2011-05" db="EMBL/GenBank/DDBJ databases">
        <title>Complete sequence of chromosome of Frankia symbiont of Datisca glomerata.</title>
        <authorList>
            <consortium name="US DOE Joint Genome Institute"/>
            <person name="Lucas S."/>
            <person name="Han J."/>
            <person name="Lapidus A."/>
            <person name="Cheng J.-F."/>
            <person name="Goodwin L."/>
            <person name="Pitluck S."/>
            <person name="Peters L."/>
            <person name="Mikhailova N."/>
            <person name="Chertkov O."/>
            <person name="Teshima H."/>
            <person name="Han C."/>
            <person name="Tapia R."/>
            <person name="Land M."/>
            <person name="Hauser L."/>
            <person name="Kyrpides N."/>
            <person name="Ivanova N."/>
            <person name="Pagani I."/>
            <person name="Berry A."/>
            <person name="Pawlowski K."/>
            <person name="Persson T."/>
            <person name="Vanden Heuvel B."/>
            <person name="Benson D."/>
            <person name="Woyke T."/>
        </authorList>
    </citation>
    <scope>NUCLEOTIDE SEQUENCE [LARGE SCALE GENOMIC DNA]</scope>
    <source>
        <strain evidence="8">4085684</strain>
    </source>
</reference>
<name>F8AY78_9ACTN</name>
<dbReference type="PANTHER" id="PTHR30055:SF234">
    <property type="entry name" value="HTH-TYPE TRANSCRIPTIONAL REGULATOR BETI"/>
    <property type="match status" value="1"/>
</dbReference>
<feature type="region of interest" description="Disordered" evidence="5">
    <location>
        <begin position="1"/>
        <end position="30"/>
    </location>
</feature>
<dbReference type="InterPro" id="IPR011075">
    <property type="entry name" value="TetR_C"/>
</dbReference>
<dbReference type="HOGENOM" id="CLU_069356_14_1_11"/>
<evidence type="ECO:0000313" key="7">
    <source>
        <dbReference type="EMBL" id="AEH09508.1"/>
    </source>
</evidence>
<dbReference type="AlphaFoldDB" id="F8AY78"/>
<dbReference type="EMBL" id="CP002801">
    <property type="protein sequence ID" value="AEH09508.1"/>
    <property type="molecule type" value="Genomic_DNA"/>
</dbReference>
<dbReference type="SUPFAM" id="SSF46689">
    <property type="entry name" value="Homeodomain-like"/>
    <property type="match status" value="1"/>
</dbReference>
<dbReference type="Gene3D" id="1.10.357.10">
    <property type="entry name" value="Tetracycline Repressor, domain 2"/>
    <property type="match status" value="1"/>
</dbReference>
<gene>
    <name evidence="7" type="ordered locus">FsymDg_2086</name>
</gene>
<evidence type="ECO:0000256" key="5">
    <source>
        <dbReference type="SAM" id="MobiDB-lite"/>
    </source>
</evidence>
<dbReference type="PRINTS" id="PR00455">
    <property type="entry name" value="HTHTETR"/>
</dbReference>
<sequence>MTENRWFPVKEKMSKPSARKLGRPPGSNGAVTRGRILRSARALFSTVGYRDATPAEIAEDAGVTRSTIYRYFPSKSDLYAAVFESMYPSVIDRMRTQTSAHTALVDQVATVFRVCAALNHEDPTYARFAITSLVDGLRYPELTNQAREQIGEMRDFFLVSVDRAIARGELPSDVDSRVIGDMLVAILCGMGLFSAIVGTERETDDATEMLVRFLAGELSAASGRVLTTDPGP</sequence>
<dbReference type="GO" id="GO:0000976">
    <property type="term" value="F:transcription cis-regulatory region binding"/>
    <property type="evidence" value="ECO:0007669"/>
    <property type="project" value="TreeGrafter"/>
</dbReference>
<dbReference type="InterPro" id="IPR050109">
    <property type="entry name" value="HTH-type_TetR-like_transc_reg"/>
</dbReference>
<dbReference type="KEGG" id="fsy:FsymDg_2086"/>
<feature type="domain" description="HTH tetR-type" evidence="6">
    <location>
        <begin position="30"/>
        <end position="90"/>
    </location>
</feature>
<keyword evidence="3" id="KW-0804">Transcription</keyword>
<evidence type="ECO:0000256" key="3">
    <source>
        <dbReference type="ARBA" id="ARBA00023163"/>
    </source>
</evidence>
<dbReference type="Pfam" id="PF16859">
    <property type="entry name" value="TetR_C_11"/>
    <property type="match status" value="1"/>
</dbReference>
<keyword evidence="1" id="KW-0805">Transcription regulation</keyword>
<organism evidence="7 8">
    <name type="scientific">Candidatus Protofrankia datiscae</name>
    <dbReference type="NCBI Taxonomy" id="2716812"/>
    <lineage>
        <taxon>Bacteria</taxon>
        <taxon>Bacillati</taxon>
        <taxon>Actinomycetota</taxon>
        <taxon>Actinomycetes</taxon>
        <taxon>Frankiales</taxon>
        <taxon>Frankiaceae</taxon>
        <taxon>Protofrankia</taxon>
    </lineage>
</organism>
<keyword evidence="8" id="KW-1185">Reference proteome</keyword>
<evidence type="ECO:0000256" key="4">
    <source>
        <dbReference type="PROSITE-ProRule" id="PRU00335"/>
    </source>
</evidence>
<proteinExistence type="predicted"/>
<dbReference type="eggNOG" id="COG1309">
    <property type="taxonomic scope" value="Bacteria"/>
</dbReference>
<dbReference type="InterPro" id="IPR001647">
    <property type="entry name" value="HTH_TetR"/>
</dbReference>